<evidence type="ECO:0000313" key="3">
    <source>
        <dbReference type="Proteomes" id="UP000314985"/>
    </source>
</evidence>
<dbReference type="Ensembl" id="ENSSSCT00070042554.1">
    <property type="protein sequence ID" value="ENSSSCP00070035787.1"/>
    <property type="gene ID" value="ENSSSCG00070021407.1"/>
</dbReference>
<name>A0A4X1V3U5_PIG</name>
<dbReference type="AlphaFoldDB" id="A0A4X1V3U5"/>
<protein>
    <submittedName>
        <fullName evidence="2">Uncharacterized protein</fullName>
    </submittedName>
</protein>
<feature type="region of interest" description="Disordered" evidence="1">
    <location>
        <begin position="1"/>
        <end position="32"/>
    </location>
</feature>
<evidence type="ECO:0000313" key="2">
    <source>
        <dbReference type="Ensembl" id="ENSSSCP00070035787.1"/>
    </source>
</evidence>
<proteinExistence type="predicted"/>
<reference evidence="2 3" key="1">
    <citation type="submission" date="2017-08" db="EMBL/GenBank/DDBJ databases">
        <title>USMARCv1.0.</title>
        <authorList>
            <person name="Hannum G.I."/>
            <person name="Koren S."/>
            <person name="Schroeder S.G."/>
            <person name="Chin S.C."/>
            <person name="Nonneman D.J."/>
            <person name="Becker S.A."/>
            <person name="Rosen B.D."/>
            <person name="Bickhart D.M."/>
            <person name="Putnam N.H."/>
            <person name="Green R.E."/>
            <person name="Tuggle C.K."/>
            <person name="Liu H."/>
            <person name="Rohrer G.A."/>
            <person name="Warr A."/>
            <person name="Hall R."/>
            <person name="Kim K."/>
            <person name="Hume D.A."/>
            <person name="Talbot R."/>
            <person name="Chow W."/>
            <person name="Howe K."/>
            <person name="Schwartz A.S."/>
            <person name="Watson M."/>
            <person name="Archibald A.L."/>
            <person name="Phillippy A.M."/>
            <person name="Smith T.P.L."/>
        </authorList>
    </citation>
    <scope>NUCLEOTIDE SEQUENCE [LARGE SCALE GENOMIC DNA]</scope>
</reference>
<sequence>MPAHEFTSGARDLDHQLMGPGGGPAGSSSPVVEQLTDLKEEKIQLDTSGAAAKANANAEETDEEGKQDRAILTQQADQQQHCR</sequence>
<evidence type="ECO:0000256" key="1">
    <source>
        <dbReference type="SAM" id="MobiDB-lite"/>
    </source>
</evidence>
<feature type="compositionally biased region" description="Polar residues" evidence="1">
    <location>
        <begin position="72"/>
        <end position="83"/>
    </location>
</feature>
<feature type="region of interest" description="Disordered" evidence="1">
    <location>
        <begin position="45"/>
        <end position="83"/>
    </location>
</feature>
<reference evidence="2" key="2">
    <citation type="submission" date="2025-08" db="UniProtKB">
        <authorList>
            <consortium name="Ensembl"/>
        </authorList>
    </citation>
    <scope>IDENTIFICATION</scope>
</reference>
<organism evidence="2 3">
    <name type="scientific">Sus scrofa</name>
    <name type="common">Pig</name>
    <dbReference type="NCBI Taxonomy" id="9823"/>
    <lineage>
        <taxon>Eukaryota</taxon>
        <taxon>Metazoa</taxon>
        <taxon>Chordata</taxon>
        <taxon>Craniata</taxon>
        <taxon>Vertebrata</taxon>
        <taxon>Euteleostomi</taxon>
        <taxon>Mammalia</taxon>
        <taxon>Eutheria</taxon>
        <taxon>Laurasiatheria</taxon>
        <taxon>Artiodactyla</taxon>
        <taxon>Suina</taxon>
        <taxon>Suidae</taxon>
        <taxon>Sus</taxon>
    </lineage>
</organism>
<accession>A0A4X1V3U5</accession>
<dbReference type="Proteomes" id="UP000314985">
    <property type="component" value="Chromosome 5"/>
</dbReference>